<feature type="region of interest" description="Disordered" evidence="11">
    <location>
        <begin position="1"/>
        <end position="33"/>
    </location>
</feature>
<dbReference type="GO" id="GO:0030203">
    <property type="term" value="P:glycosaminoglycan metabolic process"/>
    <property type="evidence" value="ECO:0007669"/>
    <property type="project" value="TreeGrafter"/>
</dbReference>
<dbReference type="SUPFAM" id="SSF55545">
    <property type="entry name" value="beta-N-acetylhexosaminidase-like domain"/>
    <property type="match status" value="1"/>
</dbReference>
<organism evidence="14 15">
    <name type="scientific">Planoprotostelium fungivorum</name>
    <dbReference type="NCBI Taxonomy" id="1890364"/>
    <lineage>
        <taxon>Eukaryota</taxon>
        <taxon>Amoebozoa</taxon>
        <taxon>Evosea</taxon>
        <taxon>Variosea</taxon>
        <taxon>Cavosteliida</taxon>
        <taxon>Cavosteliaceae</taxon>
        <taxon>Planoprotostelium</taxon>
    </lineage>
</organism>
<dbReference type="PANTHER" id="PTHR22600">
    <property type="entry name" value="BETA-HEXOSAMINIDASE"/>
    <property type="match status" value="1"/>
</dbReference>
<keyword evidence="5 9" id="KW-0378">Hydrolase</keyword>
<evidence type="ECO:0000313" key="14">
    <source>
        <dbReference type="EMBL" id="PRP88653.1"/>
    </source>
</evidence>
<dbReference type="OrthoDB" id="428480at2759"/>
<dbReference type="EC" id="3.2.1.52" evidence="9"/>
<dbReference type="CDD" id="cd06562">
    <property type="entry name" value="GH20_HexA_HexB-like"/>
    <property type="match status" value="1"/>
</dbReference>
<evidence type="ECO:0000256" key="3">
    <source>
        <dbReference type="ARBA" id="ARBA00006285"/>
    </source>
</evidence>
<comment type="caution">
    <text evidence="14">The sequence shown here is derived from an EMBL/GenBank/DDBJ whole genome shotgun (WGS) entry which is preliminary data.</text>
</comment>
<feature type="compositionally biased region" description="Basic and acidic residues" evidence="11">
    <location>
        <begin position="1"/>
        <end position="10"/>
    </location>
</feature>
<comment type="similarity">
    <text evidence="3 9">Belongs to the glycosyl hydrolase 20 family.</text>
</comment>
<keyword evidence="7" id="KW-0458">Lysosome</keyword>
<dbReference type="Gene3D" id="3.20.20.80">
    <property type="entry name" value="Glycosidases"/>
    <property type="match status" value="1"/>
</dbReference>
<evidence type="ECO:0000256" key="6">
    <source>
        <dbReference type="ARBA" id="ARBA00023180"/>
    </source>
</evidence>
<evidence type="ECO:0000256" key="5">
    <source>
        <dbReference type="ARBA" id="ARBA00022801"/>
    </source>
</evidence>
<evidence type="ECO:0000256" key="8">
    <source>
        <dbReference type="ARBA" id="ARBA00023295"/>
    </source>
</evidence>
<feature type="domain" description="Beta-hexosaminidase eukaryotic type N-terminal" evidence="13">
    <location>
        <begin position="59"/>
        <end position="181"/>
    </location>
</feature>
<dbReference type="InterPro" id="IPR029018">
    <property type="entry name" value="Hex-like_dom2"/>
</dbReference>
<feature type="domain" description="Glycoside hydrolase family 20 catalytic" evidence="12">
    <location>
        <begin position="205"/>
        <end position="537"/>
    </location>
</feature>
<evidence type="ECO:0000256" key="4">
    <source>
        <dbReference type="ARBA" id="ARBA00022729"/>
    </source>
</evidence>
<dbReference type="STRING" id="1890364.A0A2P6NXG7"/>
<evidence type="ECO:0000256" key="9">
    <source>
        <dbReference type="PIRNR" id="PIRNR001093"/>
    </source>
</evidence>
<protein>
    <recommendedName>
        <fullName evidence="9">Beta-hexosaminidase</fullName>
        <ecNumber evidence="9">3.2.1.52</ecNumber>
    </recommendedName>
</protein>
<evidence type="ECO:0000256" key="10">
    <source>
        <dbReference type="PIRSR" id="PIRSR001093-1"/>
    </source>
</evidence>
<dbReference type="InParanoid" id="A0A2P6NXG7"/>
<evidence type="ECO:0000259" key="12">
    <source>
        <dbReference type="Pfam" id="PF00728"/>
    </source>
</evidence>
<dbReference type="Pfam" id="PF14845">
    <property type="entry name" value="Glycohydro_20b2"/>
    <property type="match status" value="1"/>
</dbReference>
<evidence type="ECO:0000256" key="11">
    <source>
        <dbReference type="SAM" id="MobiDB-lite"/>
    </source>
</evidence>
<feature type="active site" description="Proton donor" evidence="10">
    <location>
        <position position="366"/>
    </location>
</feature>
<dbReference type="PIRSF" id="PIRSF001093">
    <property type="entry name" value="B-hxosamndse_ab_euk"/>
    <property type="match status" value="1"/>
</dbReference>
<gene>
    <name evidence="14" type="ORF">PROFUN_02749</name>
</gene>
<dbReference type="Pfam" id="PF00728">
    <property type="entry name" value="Glyco_hydro_20"/>
    <property type="match status" value="1"/>
</dbReference>
<keyword evidence="8 9" id="KW-0326">Glycosidase</keyword>
<comment type="subcellular location">
    <subcellularLocation>
        <location evidence="2">Lysosome</location>
    </subcellularLocation>
</comment>
<proteinExistence type="inferred from homology"/>
<evidence type="ECO:0000256" key="2">
    <source>
        <dbReference type="ARBA" id="ARBA00004371"/>
    </source>
</evidence>
<dbReference type="Proteomes" id="UP000241769">
    <property type="component" value="Unassembled WGS sequence"/>
</dbReference>
<keyword evidence="6" id="KW-0325">Glycoprotein</keyword>
<dbReference type="InterPro" id="IPR029019">
    <property type="entry name" value="HEX_eukaryotic_N"/>
</dbReference>
<dbReference type="GO" id="GO:0004563">
    <property type="term" value="F:beta-N-acetylhexosaminidase activity"/>
    <property type="evidence" value="ECO:0007669"/>
    <property type="project" value="UniProtKB-EC"/>
</dbReference>
<comment type="catalytic activity">
    <reaction evidence="1 9">
        <text>Hydrolysis of terminal non-reducing N-acetyl-D-hexosamine residues in N-acetyl-beta-D-hexosaminides.</text>
        <dbReference type="EC" id="3.2.1.52"/>
    </reaction>
</comment>
<dbReference type="AlphaFoldDB" id="A0A2P6NXG7"/>
<dbReference type="EMBL" id="MDYQ01000008">
    <property type="protein sequence ID" value="PRP88653.1"/>
    <property type="molecule type" value="Genomic_DNA"/>
</dbReference>
<keyword evidence="15" id="KW-1185">Reference proteome</keyword>
<dbReference type="InterPro" id="IPR025705">
    <property type="entry name" value="Beta_hexosaminidase_sua/sub"/>
</dbReference>
<dbReference type="SUPFAM" id="SSF51445">
    <property type="entry name" value="(Trans)glycosidases"/>
    <property type="match status" value="1"/>
</dbReference>
<dbReference type="FunFam" id="3.20.20.80:FF:000063">
    <property type="entry name" value="Beta-hexosaminidase"/>
    <property type="match status" value="1"/>
</dbReference>
<dbReference type="InterPro" id="IPR015883">
    <property type="entry name" value="Glyco_hydro_20_cat"/>
</dbReference>
<evidence type="ECO:0000256" key="1">
    <source>
        <dbReference type="ARBA" id="ARBA00001231"/>
    </source>
</evidence>
<dbReference type="GO" id="GO:0005975">
    <property type="term" value="P:carbohydrate metabolic process"/>
    <property type="evidence" value="ECO:0007669"/>
    <property type="project" value="InterPro"/>
</dbReference>
<accession>A0A2P6NXG7</accession>
<name>A0A2P6NXG7_9EUKA</name>
<dbReference type="InterPro" id="IPR017853">
    <property type="entry name" value="GH"/>
</dbReference>
<dbReference type="GO" id="GO:0016020">
    <property type="term" value="C:membrane"/>
    <property type="evidence" value="ECO:0007669"/>
    <property type="project" value="TreeGrafter"/>
</dbReference>
<dbReference type="GO" id="GO:0005764">
    <property type="term" value="C:lysosome"/>
    <property type="evidence" value="ECO:0007669"/>
    <property type="project" value="UniProtKB-SubCell"/>
</dbReference>
<sequence>MSVAKFRENSEGSQSVKYDKRVGAYSQHKPQKSKHETEDMRCLIFSLLIFQLVAGHLNVWPIPKSYTMGDQSVIVDSRLKFKTSTESTLLFRIVNRYSDLIRKTSWTPEFRNDQTSKSSNTTIRLVIISVDHPDEPLGPKTDESYVLDVPANSAQPANGNIQITAHTTFGALRALETLKQLVELEADGKKVIHFAPLHIEDAPAFSHRGLLLDTSRNYFPVKDILRTLDGMSMNKLNVFHWHIVDSQSFPLESKALPELSAKGAYKKKGKSLVYTKSDIQDIVQYGIERGIRVIPEFDMPGHTRSIAWSHPELITCVGSDWTKTAAEPPAGQLDPTNPATYSLIQTLFNDVVPWFSDSYWHAGGDEVNIACWNSSESIRNWMSQNNEKDWNKLVQTFVGKVYGMLDHLKRTPMLWEEMVLDFDVTAPAGSVVQVWRGVDAISKVTAKGYHTVVSSSDYLYIDCGHGNFVFGGNSWCDPFKTWQMIYNFNPLTNLTAEQSALVLGGEVALWTEQTDTNNLDPTVWPRTASAAENFWSGRRDGKGQERTTREAFPRLWDQRVRLVEAGIRAAPLQPLYCAENSCFE</sequence>
<evidence type="ECO:0000256" key="7">
    <source>
        <dbReference type="ARBA" id="ARBA00023228"/>
    </source>
</evidence>
<evidence type="ECO:0000313" key="15">
    <source>
        <dbReference type="Proteomes" id="UP000241769"/>
    </source>
</evidence>
<evidence type="ECO:0000259" key="13">
    <source>
        <dbReference type="Pfam" id="PF14845"/>
    </source>
</evidence>
<dbReference type="Gene3D" id="3.30.379.10">
    <property type="entry name" value="Chitobiase/beta-hexosaminidase domain 2-like"/>
    <property type="match status" value="1"/>
</dbReference>
<dbReference type="PANTHER" id="PTHR22600:SF26">
    <property type="entry name" value="BETA-N-ACETYLHEXOSAMINIDASE"/>
    <property type="match status" value="1"/>
</dbReference>
<keyword evidence="4" id="KW-0732">Signal</keyword>
<reference evidence="14 15" key="1">
    <citation type="journal article" date="2018" name="Genome Biol. Evol.">
        <title>Multiple Roots of Fruiting Body Formation in Amoebozoa.</title>
        <authorList>
            <person name="Hillmann F."/>
            <person name="Forbes G."/>
            <person name="Novohradska S."/>
            <person name="Ferling I."/>
            <person name="Riege K."/>
            <person name="Groth M."/>
            <person name="Westermann M."/>
            <person name="Marz M."/>
            <person name="Spaller T."/>
            <person name="Winckler T."/>
            <person name="Schaap P."/>
            <person name="Glockner G."/>
        </authorList>
    </citation>
    <scope>NUCLEOTIDE SEQUENCE [LARGE SCALE GENOMIC DNA]</scope>
    <source>
        <strain evidence="14 15">Jena</strain>
    </source>
</reference>
<dbReference type="PRINTS" id="PR00738">
    <property type="entry name" value="GLHYDRLASE20"/>
</dbReference>